<dbReference type="PANTHER" id="PTHR46080">
    <property type="entry name" value="MITOCHONDRIAL SUBSTRATE CARRIER FAMILY PROTEIN J"/>
    <property type="match status" value="1"/>
</dbReference>
<evidence type="ECO:0000256" key="5">
    <source>
        <dbReference type="RuleBase" id="RU000488"/>
    </source>
</evidence>
<dbReference type="InterPro" id="IPR023395">
    <property type="entry name" value="MCP_dom_sf"/>
</dbReference>
<accession>F4Q133</accession>
<keyword evidence="5" id="KW-0813">Transport</keyword>
<evidence type="ECO:0000313" key="8">
    <source>
        <dbReference type="Proteomes" id="UP000007797"/>
    </source>
</evidence>
<dbReference type="Pfam" id="PF00153">
    <property type="entry name" value="Mito_carr"/>
    <property type="match status" value="3"/>
</dbReference>
<evidence type="ECO:0000313" key="7">
    <source>
        <dbReference type="EMBL" id="EGG18534.1"/>
    </source>
</evidence>
<dbReference type="Gene3D" id="1.50.40.10">
    <property type="entry name" value="Mitochondrial carrier domain"/>
    <property type="match status" value="1"/>
</dbReference>
<dbReference type="RefSeq" id="XP_004366438.1">
    <property type="nucleotide sequence ID" value="XM_004366381.1"/>
</dbReference>
<name>F4Q133_CACFS</name>
<dbReference type="KEGG" id="dfa:DFA_04028"/>
<evidence type="ECO:0000256" key="1">
    <source>
        <dbReference type="ARBA" id="ARBA00004141"/>
    </source>
</evidence>
<feature type="compositionally biased region" description="Polar residues" evidence="6">
    <location>
        <begin position="37"/>
        <end position="48"/>
    </location>
</feature>
<feature type="region of interest" description="Disordered" evidence="6">
    <location>
        <begin position="1"/>
        <end position="61"/>
    </location>
</feature>
<feature type="compositionally biased region" description="Low complexity" evidence="6">
    <location>
        <begin position="13"/>
        <end position="36"/>
    </location>
</feature>
<dbReference type="PANTHER" id="PTHR46080:SF18">
    <property type="entry name" value="MITOCHONDRIAL SUBSTRATE CARRIER FAMILY PROTEIN J"/>
    <property type="match status" value="1"/>
</dbReference>
<dbReference type="SUPFAM" id="SSF103506">
    <property type="entry name" value="Mitochondrial carrier"/>
    <property type="match status" value="1"/>
</dbReference>
<feature type="repeat" description="Solcar" evidence="4">
    <location>
        <begin position="70"/>
        <end position="158"/>
    </location>
</feature>
<keyword evidence="8" id="KW-1185">Reference proteome</keyword>
<feature type="compositionally biased region" description="Polar residues" evidence="6">
    <location>
        <begin position="1"/>
        <end position="12"/>
    </location>
</feature>
<evidence type="ECO:0000256" key="2">
    <source>
        <dbReference type="ARBA" id="ARBA00022692"/>
    </source>
</evidence>
<comment type="subcellular location">
    <subcellularLocation>
        <location evidence="1">Membrane</location>
        <topology evidence="1">Multi-pass membrane protein</topology>
    </subcellularLocation>
</comment>
<dbReference type="Proteomes" id="UP000007797">
    <property type="component" value="Unassembled WGS sequence"/>
</dbReference>
<reference evidence="8" key="1">
    <citation type="journal article" date="2011" name="Genome Res.">
        <title>Phylogeny-wide analysis of social amoeba genomes highlights ancient origins for complex intercellular communication.</title>
        <authorList>
            <person name="Heidel A.J."/>
            <person name="Lawal H.M."/>
            <person name="Felder M."/>
            <person name="Schilde C."/>
            <person name="Helps N.R."/>
            <person name="Tunggal B."/>
            <person name="Rivero F."/>
            <person name="John U."/>
            <person name="Schleicher M."/>
            <person name="Eichinger L."/>
            <person name="Platzer M."/>
            <person name="Noegel A.A."/>
            <person name="Schaap P."/>
            <person name="Gloeckner G."/>
        </authorList>
    </citation>
    <scope>NUCLEOTIDE SEQUENCE [LARGE SCALE GENOMIC DNA]</scope>
    <source>
        <strain evidence="8">SH3</strain>
    </source>
</reference>
<feature type="repeat" description="Solcar" evidence="4">
    <location>
        <begin position="164"/>
        <end position="250"/>
    </location>
</feature>
<dbReference type="GO" id="GO:0016020">
    <property type="term" value="C:membrane"/>
    <property type="evidence" value="ECO:0007669"/>
    <property type="project" value="UniProtKB-SubCell"/>
</dbReference>
<evidence type="ECO:0000256" key="3">
    <source>
        <dbReference type="ARBA" id="ARBA00023136"/>
    </source>
</evidence>
<dbReference type="OMA" id="VSCVYYV"/>
<dbReference type="InterPro" id="IPR018108">
    <property type="entry name" value="MCP_transmembrane"/>
</dbReference>
<proteinExistence type="inferred from homology"/>
<dbReference type="PROSITE" id="PS50920">
    <property type="entry name" value="SOLCAR"/>
    <property type="match status" value="3"/>
</dbReference>
<protein>
    <submittedName>
        <fullName evidence="7">Mitochondrial substrate carrier family protein</fullName>
    </submittedName>
</protein>
<dbReference type="GeneID" id="14870282"/>
<comment type="similarity">
    <text evidence="5">Belongs to the mitochondrial carrier (TC 2.A.29) family.</text>
</comment>
<dbReference type="OrthoDB" id="250329at2759"/>
<organism evidence="7 8">
    <name type="scientific">Cavenderia fasciculata</name>
    <name type="common">Slime mold</name>
    <name type="synonym">Dictyostelium fasciculatum</name>
    <dbReference type="NCBI Taxonomy" id="261658"/>
    <lineage>
        <taxon>Eukaryota</taxon>
        <taxon>Amoebozoa</taxon>
        <taxon>Evosea</taxon>
        <taxon>Eumycetozoa</taxon>
        <taxon>Dictyostelia</taxon>
        <taxon>Acytosteliales</taxon>
        <taxon>Cavenderiaceae</taxon>
        <taxon>Cavenderia</taxon>
    </lineage>
</organism>
<keyword evidence="3 4" id="KW-0472">Membrane</keyword>
<dbReference type="AlphaFoldDB" id="F4Q133"/>
<feature type="repeat" description="Solcar" evidence="4">
    <location>
        <begin position="283"/>
        <end position="398"/>
    </location>
</feature>
<evidence type="ECO:0000256" key="4">
    <source>
        <dbReference type="PROSITE-ProRule" id="PRU00282"/>
    </source>
</evidence>
<evidence type="ECO:0000256" key="6">
    <source>
        <dbReference type="SAM" id="MobiDB-lite"/>
    </source>
</evidence>
<sequence length="488" mass="55149">MSSVHVENELNQSSSSTSSTTSTSKQPVYNNNNNNNLFTNAQTTSSPSEHNRHRPTSTSTISWDDMDPKKYYGYNMIFCLAIDGMMYPLDVVRTRLQVQGSSIVAQNFPHYNGTWDGLKSISRLEGYKGFYRGFINCEVGYLSSKMVYFGCYEQSKQYLKNNNFGHTSSYISGALAELSSLAIWVPFDVTTQKCQIQGKTNKYVNAYEIFKQSYNERGVRGLYRGFGATIIRNVPYSAIWWGTYEHSKDILHKIDIRAKLGLPQRSTTQYLAVSENDHEVENEDPVVHMFAGFTSAVISTVLCNPFDVIKTRLQTGSYQSIINNQTTTTTANVSNNATSSSSSSRWSIIRHSHFLQVFTDTIKREGVKALWKGIVPSLITSAPYSMISIIVYEERVMNSGGHSNRCSSVTILIYVQIYYYYYDYTISFNQNQIIIVYVHSLKGCLGVILSSYRLLALQRTCISSGTVYSEEDLICTPISPRDHKTIII</sequence>
<dbReference type="EMBL" id="GL883018">
    <property type="protein sequence ID" value="EGG18534.1"/>
    <property type="molecule type" value="Genomic_DNA"/>
</dbReference>
<gene>
    <name evidence="7" type="primary">mcfJ</name>
    <name evidence="7" type="ORF">DFA_04028</name>
</gene>
<keyword evidence="2 4" id="KW-0812">Transmembrane</keyword>